<dbReference type="InterPro" id="IPR044668">
    <property type="entry name" value="PuuD-like"/>
</dbReference>
<name>A0ABY5BNN0_9LACO</name>
<dbReference type="RefSeq" id="WP_252749479.1">
    <property type="nucleotide sequence ID" value="NZ_CP097116.1"/>
</dbReference>
<sequence length="242" mass="26927">MKIGIAANVNRLDTENFNLDYANYTARVFIDVLQKHGVVPIIIPMTQIEMIPEYAALIDGLIIPGGQDVHPKLFAETSTQAETAHYLPHDHFEMSLVQEMMQRGKPILGICRGLQVINVTLGGSLHQDLATDFPESPVEHVAYEQPQAEIHAIDVEPTSVVAQAMGAHPKVNSIHHQALKRVASPLHVTARAHDDGVVEAVENDDASIVGVQWHPELMWEIDQRDEQLFLDFFARVQARVTN</sequence>
<organism evidence="1 2">
    <name type="scientific">Fructilactobacillus myrtifloralis</name>
    <dbReference type="NCBI Taxonomy" id="2940301"/>
    <lineage>
        <taxon>Bacteria</taxon>
        <taxon>Bacillati</taxon>
        <taxon>Bacillota</taxon>
        <taxon>Bacilli</taxon>
        <taxon>Lactobacillales</taxon>
        <taxon>Lactobacillaceae</taxon>
        <taxon>Fructilactobacillus</taxon>
    </lineage>
</organism>
<protein>
    <submittedName>
        <fullName evidence="1">Gamma-glutamyl-gamma-aminobutyrate hydrolase family protein</fullName>
    </submittedName>
</protein>
<dbReference type="EMBL" id="CP097116">
    <property type="protein sequence ID" value="USS84576.1"/>
    <property type="molecule type" value="Genomic_DNA"/>
</dbReference>
<evidence type="ECO:0000313" key="1">
    <source>
        <dbReference type="EMBL" id="USS84576.1"/>
    </source>
</evidence>
<gene>
    <name evidence="1" type="ORF">M3M35_04465</name>
</gene>
<reference evidence="1" key="1">
    <citation type="submission" date="2022-05" db="EMBL/GenBank/DDBJ databases">
        <authorList>
            <person name="Oliphant S.A."/>
            <person name="Watson-Haigh N.S."/>
            <person name="Sumby K.M."/>
            <person name="Gardner J.M."/>
            <person name="Jiranek V."/>
        </authorList>
    </citation>
    <scope>NUCLEOTIDE SEQUENCE</scope>
    <source>
        <strain evidence="1">KI16_H9</strain>
    </source>
</reference>
<dbReference type="PANTHER" id="PTHR43235:SF1">
    <property type="entry name" value="GLUTAMINE AMIDOTRANSFERASE PB2B2.05-RELATED"/>
    <property type="match status" value="1"/>
</dbReference>
<dbReference type="SUPFAM" id="SSF52317">
    <property type="entry name" value="Class I glutamine amidotransferase-like"/>
    <property type="match status" value="1"/>
</dbReference>
<keyword evidence="2" id="KW-1185">Reference proteome</keyword>
<evidence type="ECO:0000313" key="2">
    <source>
        <dbReference type="Proteomes" id="UP001056707"/>
    </source>
</evidence>
<dbReference type="InterPro" id="IPR011697">
    <property type="entry name" value="Peptidase_C26"/>
</dbReference>
<dbReference type="PROSITE" id="PS51273">
    <property type="entry name" value="GATASE_TYPE_1"/>
    <property type="match status" value="1"/>
</dbReference>
<dbReference type="Gene3D" id="3.40.50.880">
    <property type="match status" value="1"/>
</dbReference>
<dbReference type="InterPro" id="IPR029062">
    <property type="entry name" value="Class_I_gatase-like"/>
</dbReference>
<dbReference type="Pfam" id="PF07722">
    <property type="entry name" value="Peptidase_C26"/>
    <property type="match status" value="1"/>
</dbReference>
<dbReference type="CDD" id="cd01745">
    <property type="entry name" value="GATase1_2"/>
    <property type="match status" value="1"/>
</dbReference>
<dbReference type="GO" id="GO:0016787">
    <property type="term" value="F:hydrolase activity"/>
    <property type="evidence" value="ECO:0007669"/>
    <property type="project" value="UniProtKB-KW"/>
</dbReference>
<dbReference type="PANTHER" id="PTHR43235">
    <property type="entry name" value="GLUTAMINE AMIDOTRANSFERASE PB2B2.05-RELATED"/>
    <property type="match status" value="1"/>
</dbReference>
<accession>A0ABY5BNN0</accession>
<keyword evidence="1" id="KW-0378">Hydrolase</keyword>
<dbReference type="Proteomes" id="UP001056707">
    <property type="component" value="Chromosome"/>
</dbReference>
<proteinExistence type="predicted"/>